<dbReference type="GO" id="GO:0016272">
    <property type="term" value="C:prefoldin complex"/>
    <property type="evidence" value="ECO:0007669"/>
    <property type="project" value="InterPro"/>
</dbReference>
<dbReference type="GO" id="GO:0051082">
    <property type="term" value="F:unfolded protein binding"/>
    <property type="evidence" value="ECO:0007669"/>
    <property type="project" value="InterPro"/>
</dbReference>
<evidence type="ECO:0000313" key="8">
    <source>
        <dbReference type="Proteomes" id="UP000792457"/>
    </source>
</evidence>
<name>A0A8K0JUV0_LADFU</name>
<dbReference type="InterPro" id="IPR027235">
    <property type="entry name" value="PFD2"/>
</dbReference>
<dbReference type="PANTHER" id="PTHR13303">
    <property type="entry name" value="PREFOLDIN SUBUNIT 2"/>
    <property type="match status" value="1"/>
</dbReference>
<comment type="function">
    <text evidence="4">Binds specifically to cytosolic chaperonin (c-CPN) and transfers target proteins to it. Binds to nascent polypeptide chain and promotes folding in an environment in which there are many competing pathways for nonnative proteins.</text>
</comment>
<dbReference type="InterPro" id="IPR002777">
    <property type="entry name" value="PFD_beta-like"/>
</dbReference>
<dbReference type="FunFam" id="1.10.287.370:FF:000002">
    <property type="entry name" value="Prefoldin subunit 2"/>
    <property type="match status" value="1"/>
</dbReference>
<evidence type="ECO:0000256" key="4">
    <source>
        <dbReference type="ARBA" id="ARBA00024667"/>
    </source>
</evidence>
<dbReference type="InterPro" id="IPR009053">
    <property type="entry name" value="Prefoldin"/>
</dbReference>
<evidence type="ECO:0000256" key="1">
    <source>
        <dbReference type="ARBA" id="ARBA00008045"/>
    </source>
</evidence>
<evidence type="ECO:0000256" key="2">
    <source>
        <dbReference type="ARBA" id="ARBA00011695"/>
    </source>
</evidence>
<dbReference type="Gene3D" id="1.10.287.370">
    <property type="match status" value="1"/>
</dbReference>
<comment type="caution">
    <text evidence="7">The sequence shown here is derived from an EMBL/GenBank/DDBJ whole genome shotgun (WGS) entry which is preliminary data.</text>
</comment>
<reference evidence="7" key="1">
    <citation type="submission" date="2013-04" db="EMBL/GenBank/DDBJ databases">
        <authorList>
            <person name="Qu J."/>
            <person name="Murali S.C."/>
            <person name="Bandaranaike D."/>
            <person name="Bellair M."/>
            <person name="Blankenburg K."/>
            <person name="Chao H."/>
            <person name="Dinh H."/>
            <person name="Doddapaneni H."/>
            <person name="Downs B."/>
            <person name="Dugan-Rocha S."/>
            <person name="Elkadiri S."/>
            <person name="Gnanaolivu R.D."/>
            <person name="Hernandez B."/>
            <person name="Javaid M."/>
            <person name="Jayaseelan J.C."/>
            <person name="Lee S."/>
            <person name="Li M."/>
            <person name="Ming W."/>
            <person name="Munidasa M."/>
            <person name="Muniz J."/>
            <person name="Nguyen L."/>
            <person name="Ongeri F."/>
            <person name="Osuji N."/>
            <person name="Pu L.-L."/>
            <person name="Puazo M."/>
            <person name="Qu C."/>
            <person name="Quiroz J."/>
            <person name="Raj R."/>
            <person name="Weissenberger G."/>
            <person name="Xin Y."/>
            <person name="Zou X."/>
            <person name="Han Y."/>
            <person name="Richards S."/>
            <person name="Worley K."/>
            <person name="Muzny D."/>
            <person name="Gibbs R."/>
        </authorList>
    </citation>
    <scope>NUCLEOTIDE SEQUENCE</scope>
    <source>
        <strain evidence="7">Sampled in the wild</strain>
    </source>
</reference>
<keyword evidence="8" id="KW-1185">Reference proteome</keyword>
<dbReference type="SUPFAM" id="SSF46579">
    <property type="entry name" value="Prefoldin"/>
    <property type="match status" value="1"/>
</dbReference>
<organism evidence="7 8">
    <name type="scientific">Ladona fulva</name>
    <name type="common">Scarce chaser dragonfly</name>
    <name type="synonym">Libellula fulva</name>
    <dbReference type="NCBI Taxonomy" id="123851"/>
    <lineage>
        <taxon>Eukaryota</taxon>
        <taxon>Metazoa</taxon>
        <taxon>Ecdysozoa</taxon>
        <taxon>Arthropoda</taxon>
        <taxon>Hexapoda</taxon>
        <taxon>Insecta</taxon>
        <taxon>Pterygota</taxon>
        <taxon>Palaeoptera</taxon>
        <taxon>Odonata</taxon>
        <taxon>Epiprocta</taxon>
        <taxon>Anisoptera</taxon>
        <taxon>Libelluloidea</taxon>
        <taxon>Libellulidae</taxon>
        <taxon>Ladona</taxon>
    </lineage>
</organism>
<feature type="compositionally biased region" description="Low complexity" evidence="6">
    <location>
        <begin position="141"/>
        <end position="153"/>
    </location>
</feature>
<dbReference type="Pfam" id="PF01920">
    <property type="entry name" value="Prefoldin_2"/>
    <property type="match status" value="1"/>
</dbReference>
<keyword evidence="5" id="KW-0175">Coiled coil</keyword>
<feature type="region of interest" description="Disordered" evidence="6">
    <location>
        <begin position="118"/>
        <end position="160"/>
    </location>
</feature>
<dbReference type="AlphaFoldDB" id="A0A8K0JUV0"/>
<dbReference type="Proteomes" id="UP000792457">
    <property type="component" value="Unassembled WGS sequence"/>
</dbReference>
<feature type="compositionally biased region" description="Gly residues" evidence="6">
    <location>
        <begin position="128"/>
        <end position="140"/>
    </location>
</feature>
<dbReference type="OrthoDB" id="29646at2759"/>
<dbReference type="GO" id="GO:0006457">
    <property type="term" value="P:protein folding"/>
    <property type="evidence" value="ECO:0007669"/>
    <property type="project" value="InterPro"/>
</dbReference>
<reference evidence="7" key="2">
    <citation type="submission" date="2017-10" db="EMBL/GenBank/DDBJ databases">
        <title>Ladona fulva Genome sequencing and assembly.</title>
        <authorList>
            <person name="Murali S."/>
            <person name="Richards S."/>
            <person name="Bandaranaike D."/>
            <person name="Bellair M."/>
            <person name="Blankenburg K."/>
            <person name="Chao H."/>
            <person name="Dinh H."/>
            <person name="Doddapaneni H."/>
            <person name="Dugan-Rocha S."/>
            <person name="Elkadiri S."/>
            <person name="Gnanaolivu R."/>
            <person name="Hernandez B."/>
            <person name="Skinner E."/>
            <person name="Javaid M."/>
            <person name="Lee S."/>
            <person name="Li M."/>
            <person name="Ming W."/>
            <person name="Munidasa M."/>
            <person name="Muniz J."/>
            <person name="Nguyen L."/>
            <person name="Hughes D."/>
            <person name="Osuji N."/>
            <person name="Pu L.-L."/>
            <person name="Puazo M."/>
            <person name="Qu C."/>
            <person name="Quiroz J."/>
            <person name="Raj R."/>
            <person name="Weissenberger G."/>
            <person name="Xin Y."/>
            <person name="Zou X."/>
            <person name="Han Y."/>
            <person name="Worley K."/>
            <person name="Muzny D."/>
            <person name="Gibbs R."/>
        </authorList>
    </citation>
    <scope>NUCLEOTIDE SEQUENCE</scope>
    <source>
        <strain evidence="7">Sampled in the wild</strain>
    </source>
</reference>
<sequence>MSGEGKKKPIKNPKANIKNSTEILQGFQTLRNEQRQLVNKVAELEVELNEHKIVIETLDEVDGDRRCYRMIGGVLVERTVKEVLPALKNNKEQLMKVVETLNEQLTKKGQEINEYKEKHNLRLRGQGEDAGGGPEPGQDGGDAPSGPGAGKASVLVDHKT</sequence>
<dbReference type="CDD" id="cd23163">
    <property type="entry name" value="Prefoldin_2"/>
    <property type="match status" value="1"/>
</dbReference>
<accession>A0A8K0JUV0</accession>
<evidence type="ECO:0000313" key="7">
    <source>
        <dbReference type="EMBL" id="KAG8222759.1"/>
    </source>
</evidence>
<gene>
    <name evidence="7" type="ORF">J437_LFUL007840</name>
</gene>
<evidence type="ECO:0008006" key="9">
    <source>
        <dbReference type="Google" id="ProtNLM"/>
    </source>
</evidence>
<feature type="coiled-coil region" evidence="5">
    <location>
        <begin position="27"/>
        <end position="118"/>
    </location>
</feature>
<comment type="similarity">
    <text evidence="1">Belongs to the prefoldin subunit beta family.</text>
</comment>
<evidence type="ECO:0000256" key="6">
    <source>
        <dbReference type="SAM" id="MobiDB-lite"/>
    </source>
</evidence>
<dbReference type="EMBL" id="KZ308144">
    <property type="protein sequence ID" value="KAG8222759.1"/>
    <property type="molecule type" value="Genomic_DNA"/>
</dbReference>
<proteinExistence type="inferred from homology"/>
<keyword evidence="3" id="KW-0143">Chaperone</keyword>
<comment type="subunit">
    <text evidence="2">Heterohexamer of two PFD-alpha type and four PFD-beta type subunits.</text>
</comment>
<protein>
    <recommendedName>
        <fullName evidence="9">Prefoldin subunit 2</fullName>
    </recommendedName>
</protein>
<evidence type="ECO:0000256" key="5">
    <source>
        <dbReference type="SAM" id="Coils"/>
    </source>
</evidence>
<evidence type="ECO:0000256" key="3">
    <source>
        <dbReference type="ARBA" id="ARBA00023186"/>
    </source>
</evidence>